<accession>A0A8H7QJ74</accession>
<proteinExistence type="predicted"/>
<sequence length="334" mass="38633">SHWVLITKPSFRVVRASIINIMGKKQCESYKKYNAFTSTDLSILRSIHKLPHFNADKHNEVNHLIEPLKRAFQVGSMDQVATTIENMKNIQIYKGNPFTTIDYQLLDIIEYISNFCVRHHNLHSKPFIHWTHIFDILFRGTNIKLTKAFSLSINTLINILYFSHKSKFSITDNSDISNDTILFQCHAQQTTTDYGRQNNIELATCGMTMNMLNATQLENDDREAIFQSHSVLVNKSILEELTVSSYRINDLTEDVFPIGIQLIGYVGYLYSVKRYKGVYIASQVCESTLFIPQTLAEFQSFLYNDHILEMLCNLKRHYVNIAKVVRRASFNRGI</sequence>
<dbReference type="OrthoDB" id="2219129at2759"/>
<dbReference type="EMBL" id="JAEPRD010000221">
    <property type="protein sequence ID" value="KAG2193667.1"/>
    <property type="molecule type" value="Genomic_DNA"/>
</dbReference>
<evidence type="ECO:0000313" key="1">
    <source>
        <dbReference type="EMBL" id="KAG2193667.1"/>
    </source>
</evidence>
<name>A0A8H7QJ74_9FUNG</name>
<comment type="caution">
    <text evidence="1">The sequence shown here is derived from an EMBL/GenBank/DDBJ whole genome shotgun (WGS) entry which is preliminary data.</text>
</comment>
<protein>
    <submittedName>
        <fullName evidence="1">Uncharacterized protein</fullName>
    </submittedName>
</protein>
<gene>
    <name evidence="1" type="ORF">INT47_002309</name>
</gene>
<feature type="non-terminal residue" evidence="1">
    <location>
        <position position="1"/>
    </location>
</feature>
<organism evidence="1 2">
    <name type="scientific">Mucor saturninus</name>
    <dbReference type="NCBI Taxonomy" id="64648"/>
    <lineage>
        <taxon>Eukaryota</taxon>
        <taxon>Fungi</taxon>
        <taxon>Fungi incertae sedis</taxon>
        <taxon>Mucoromycota</taxon>
        <taxon>Mucoromycotina</taxon>
        <taxon>Mucoromycetes</taxon>
        <taxon>Mucorales</taxon>
        <taxon>Mucorineae</taxon>
        <taxon>Mucoraceae</taxon>
        <taxon>Mucor</taxon>
    </lineage>
</organism>
<dbReference type="AlphaFoldDB" id="A0A8H7QJ74"/>
<dbReference type="Proteomes" id="UP000603453">
    <property type="component" value="Unassembled WGS sequence"/>
</dbReference>
<evidence type="ECO:0000313" key="2">
    <source>
        <dbReference type="Proteomes" id="UP000603453"/>
    </source>
</evidence>
<keyword evidence="2" id="KW-1185">Reference proteome</keyword>
<reference evidence="1" key="1">
    <citation type="submission" date="2020-12" db="EMBL/GenBank/DDBJ databases">
        <title>Metabolic potential, ecology and presence of endohyphal bacteria is reflected in genomic diversity of Mucoromycotina.</title>
        <authorList>
            <person name="Muszewska A."/>
            <person name="Okrasinska A."/>
            <person name="Steczkiewicz K."/>
            <person name="Drgas O."/>
            <person name="Orlowska M."/>
            <person name="Perlinska-Lenart U."/>
            <person name="Aleksandrzak-Piekarczyk T."/>
            <person name="Szatraj K."/>
            <person name="Zielenkiewicz U."/>
            <person name="Pilsyk S."/>
            <person name="Malc E."/>
            <person name="Mieczkowski P."/>
            <person name="Kruszewska J.S."/>
            <person name="Biernat P."/>
            <person name="Pawlowska J."/>
        </authorList>
    </citation>
    <scope>NUCLEOTIDE SEQUENCE</scope>
    <source>
        <strain evidence="1">WA0000017839</strain>
    </source>
</reference>